<accession>A0A3M8BX23</accession>
<evidence type="ECO:0000256" key="7">
    <source>
        <dbReference type="ARBA" id="ARBA00023136"/>
    </source>
</evidence>
<evidence type="ECO:0000256" key="1">
    <source>
        <dbReference type="ARBA" id="ARBA00004202"/>
    </source>
</evidence>
<dbReference type="Proteomes" id="UP000282028">
    <property type="component" value="Unassembled WGS sequence"/>
</dbReference>
<evidence type="ECO:0000256" key="6">
    <source>
        <dbReference type="ARBA" id="ARBA00022840"/>
    </source>
</evidence>
<dbReference type="GO" id="GO:0016887">
    <property type="term" value="F:ATP hydrolysis activity"/>
    <property type="evidence" value="ECO:0007669"/>
    <property type="project" value="InterPro"/>
</dbReference>
<sequence>MKPLLEVDNLCISFGNQATMRHVVENVSFHVHAGESLGIVGESGCGKSITSLAIMRLLGGNSRVSGQIRLNNKELLSLSENQMRTIRGKDTAMIFQDPMTSLNPLLTIGKQIGEVMEQHDNLPRDEVKKCVLELLTRVGIPRADEIYHEYPHRLSGGMRQRVMIAMAIACQPLLLLADEPTTALDVTIQAQILDLLQKIRKENRMALIMITHDLGVVAEVCDRVMVMYAGQVMETADVRTLLRTPMHPYTKALMMSRPQSAKENRRLNTIPGSVPSPEHFPNGCRFAPRCDQVMPICYEKTPALAPAGEGSACRCWLYDENKESKEVLV</sequence>
<comment type="similarity">
    <text evidence="2">Belongs to the ABC transporter superfamily.</text>
</comment>
<dbReference type="EMBL" id="RHHR01000048">
    <property type="protein sequence ID" value="RNB68012.1"/>
    <property type="molecule type" value="Genomic_DNA"/>
</dbReference>
<dbReference type="PROSITE" id="PS50893">
    <property type="entry name" value="ABC_TRANSPORTER_2"/>
    <property type="match status" value="1"/>
</dbReference>
<dbReference type="Pfam" id="PF08352">
    <property type="entry name" value="oligo_HPY"/>
    <property type="match status" value="1"/>
</dbReference>
<dbReference type="PANTHER" id="PTHR43297:SF2">
    <property type="entry name" value="DIPEPTIDE TRANSPORT ATP-BINDING PROTEIN DPPD"/>
    <property type="match status" value="1"/>
</dbReference>
<keyword evidence="7" id="KW-0472">Membrane</keyword>
<dbReference type="RefSeq" id="WP_122911010.1">
    <property type="nucleotide sequence ID" value="NZ_CBCSBE010000040.1"/>
</dbReference>
<keyword evidence="4" id="KW-1003">Cell membrane</keyword>
<dbReference type="GO" id="GO:0005524">
    <property type="term" value="F:ATP binding"/>
    <property type="evidence" value="ECO:0007669"/>
    <property type="project" value="UniProtKB-KW"/>
</dbReference>
<dbReference type="Gene3D" id="3.40.50.300">
    <property type="entry name" value="P-loop containing nucleotide triphosphate hydrolases"/>
    <property type="match status" value="1"/>
</dbReference>
<comment type="caution">
    <text evidence="9">The sequence shown here is derived from an EMBL/GenBank/DDBJ whole genome shotgun (WGS) entry which is preliminary data.</text>
</comment>
<name>A0A3M8BX23_9BACL</name>
<evidence type="ECO:0000256" key="4">
    <source>
        <dbReference type="ARBA" id="ARBA00022475"/>
    </source>
</evidence>
<proteinExistence type="inferred from homology"/>
<dbReference type="NCBIfam" id="TIGR01727">
    <property type="entry name" value="oligo_HPY"/>
    <property type="match status" value="1"/>
</dbReference>
<dbReference type="InterPro" id="IPR017871">
    <property type="entry name" value="ABC_transporter-like_CS"/>
</dbReference>
<comment type="subcellular location">
    <subcellularLocation>
        <location evidence="1">Cell membrane</location>
        <topology evidence="1">Peripheral membrane protein</topology>
    </subcellularLocation>
</comment>
<dbReference type="GO" id="GO:0015833">
    <property type="term" value="P:peptide transport"/>
    <property type="evidence" value="ECO:0007669"/>
    <property type="project" value="InterPro"/>
</dbReference>
<gene>
    <name evidence="9" type="ORF">EDM52_21645</name>
</gene>
<feature type="domain" description="ABC transporter" evidence="8">
    <location>
        <begin position="5"/>
        <end position="254"/>
    </location>
</feature>
<dbReference type="SUPFAM" id="SSF52540">
    <property type="entry name" value="P-loop containing nucleoside triphosphate hydrolases"/>
    <property type="match status" value="1"/>
</dbReference>
<dbReference type="Pfam" id="PF00005">
    <property type="entry name" value="ABC_tran"/>
    <property type="match status" value="1"/>
</dbReference>
<protein>
    <submittedName>
        <fullName evidence="9">ABC transporter ATP-binding protein</fullName>
    </submittedName>
</protein>
<evidence type="ECO:0000313" key="10">
    <source>
        <dbReference type="Proteomes" id="UP000282028"/>
    </source>
</evidence>
<evidence type="ECO:0000313" key="9">
    <source>
        <dbReference type="EMBL" id="RNB68012.1"/>
    </source>
</evidence>
<dbReference type="FunFam" id="3.40.50.300:FF:000016">
    <property type="entry name" value="Oligopeptide ABC transporter ATP-binding component"/>
    <property type="match status" value="1"/>
</dbReference>
<keyword evidence="5" id="KW-0547">Nucleotide-binding</keyword>
<evidence type="ECO:0000256" key="3">
    <source>
        <dbReference type="ARBA" id="ARBA00022448"/>
    </source>
</evidence>
<dbReference type="InterPro" id="IPR003439">
    <property type="entry name" value="ABC_transporter-like_ATP-bd"/>
</dbReference>
<dbReference type="InterPro" id="IPR027417">
    <property type="entry name" value="P-loop_NTPase"/>
</dbReference>
<dbReference type="InterPro" id="IPR003593">
    <property type="entry name" value="AAA+_ATPase"/>
</dbReference>
<reference evidence="9 10" key="1">
    <citation type="submission" date="2018-10" db="EMBL/GenBank/DDBJ databases">
        <title>Phylogenomics of Brevibacillus.</title>
        <authorList>
            <person name="Dunlap C."/>
        </authorList>
    </citation>
    <scope>NUCLEOTIDE SEQUENCE [LARGE SCALE GENOMIC DNA]</scope>
    <source>
        <strain evidence="9 10">JCM 12215</strain>
    </source>
</reference>
<dbReference type="AlphaFoldDB" id="A0A3M8BX23"/>
<dbReference type="InterPro" id="IPR013563">
    <property type="entry name" value="Oligopep_ABC_C"/>
</dbReference>
<evidence type="ECO:0000259" key="8">
    <source>
        <dbReference type="PROSITE" id="PS50893"/>
    </source>
</evidence>
<dbReference type="CDD" id="cd03257">
    <property type="entry name" value="ABC_NikE_OppD_transporters"/>
    <property type="match status" value="1"/>
</dbReference>
<keyword evidence="3" id="KW-0813">Transport</keyword>
<dbReference type="SMART" id="SM00382">
    <property type="entry name" value="AAA"/>
    <property type="match status" value="1"/>
</dbReference>
<dbReference type="OrthoDB" id="9802264at2"/>
<keyword evidence="6 9" id="KW-0067">ATP-binding</keyword>
<evidence type="ECO:0000256" key="5">
    <source>
        <dbReference type="ARBA" id="ARBA00022741"/>
    </source>
</evidence>
<keyword evidence="10" id="KW-1185">Reference proteome</keyword>
<evidence type="ECO:0000256" key="2">
    <source>
        <dbReference type="ARBA" id="ARBA00005417"/>
    </source>
</evidence>
<dbReference type="InterPro" id="IPR050388">
    <property type="entry name" value="ABC_Ni/Peptide_Import"/>
</dbReference>
<organism evidence="9 10">
    <name type="scientific">Brevibacillus invocatus</name>
    <dbReference type="NCBI Taxonomy" id="173959"/>
    <lineage>
        <taxon>Bacteria</taxon>
        <taxon>Bacillati</taxon>
        <taxon>Bacillota</taxon>
        <taxon>Bacilli</taxon>
        <taxon>Bacillales</taxon>
        <taxon>Paenibacillaceae</taxon>
        <taxon>Brevibacillus</taxon>
    </lineage>
</organism>
<dbReference type="GO" id="GO:0005886">
    <property type="term" value="C:plasma membrane"/>
    <property type="evidence" value="ECO:0007669"/>
    <property type="project" value="UniProtKB-SubCell"/>
</dbReference>
<dbReference type="PANTHER" id="PTHR43297">
    <property type="entry name" value="OLIGOPEPTIDE TRANSPORT ATP-BINDING PROTEIN APPD"/>
    <property type="match status" value="1"/>
</dbReference>
<dbReference type="PROSITE" id="PS00211">
    <property type="entry name" value="ABC_TRANSPORTER_1"/>
    <property type="match status" value="1"/>
</dbReference>